<name>A0A2R5GMI2_9STRA</name>
<feature type="region of interest" description="Disordered" evidence="1">
    <location>
        <begin position="1"/>
        <end position="84"/>
    </location>
</feature>
<comment type="caution">
    <text evidence="2">The sequence shown here is derived from an EMBL/GenBank/DDBJ whole genome shotgun (WGS) entry which is preliminary data.</text>
</comment>
<protein>
    <submittedName>
        <fullName evidence="2">Uncharacterized protein</fullName>
    </submittedName>
</protein>
<reference evidence="2 3" key="1">
    <citation type="submission" date="2017-12" db="EMBL/GenBank/DDBJ databases">
        <title>Sequencing, de novo assembly and annotation of complete genome of a new Thraustochytrid species, strain FCC1311.</title>
        <authorList>
            <person name="Sedici K."/>
            <person name="Godart F."/>
            <person name="Aiese Cigliano R."/>
            <person name="Sanseverino W."/>
            <person name="Barakat M."/>
            <person name="Ortet P."/>
            <person name="Marechal E."/>
            <person name="Cagnac O."/>
            <person name="Amato A."/>
        </authorList>
    </citation>
    <scope>NUCLEOTIDE SEQUENCE [LARGE SCALE GENOMIC DNA]</scope>
</reference>
<dbReference type="AlphaFoldDB" id="A0A2R5GMI2"/>
<organism evidence="2 3">
    <name type="scientific">Hondaea fermentalgiana</name>
    <dbReference type="NCBI Taxonomy" id="2315210"/>
    <lineage>
        <taxon>Eukaryota</taxon>
        <taxon>Sar</taxon>
        <taxon>Stramenopiles</taxon>
        <taxon>Bigyra</taxon>
        <taxon>Labyrinthulomycetes</taxon>
        <taxon>Thraustochytrida</taxon>
        <taxon>Thraustochytriidae</taxon>
        <taxon>Hondaea</taxon>
    </lineage>
</organism>
<gene>
    <name evidence="2" type="ORF">FCC1311_052962</name>
</gene>
<feature type="compositionally biased region" description="Low complexity" evidence="1">
    <location>
        <begin position="471"/>
        <end position="506"/>
    </location>
</feature>
<evidence type="ECO:0000313" key="2">
    <source>
        <dbReference type="EMBL" id="GBG29074.1"/>
    </source>
</evidence>
<dbReference type="EMBL" id="BEYU01000052">
    <property type="protein sequence ID" value="GBG29074.1"/>
    <property type="molecule type" value="Genomic_DNA"/>
</dbReference>
<feature type="compositionally biased region" description="Polar residues" evidence="1">
    <location>
        <begin position="516"/>
        <end position="535"/>
    </location>
</feature>
<evidence type="ECO:0000256" key="1">
    <source>
        <dbReference type="SAM" id="MobiDB-lite"/>
    </source>
</evidence>
<evidence type="ECO:0000313" key="3">
    <source>
        <dbReference type="Proteomes" id="UP000241890"/>
    </source>
</evidence>
<feature type="region of interest" description="Disordered" evidence="1">
    <location>
        <begin position="148"/>
        <end position="169"/>
    </location>
</feature>
<feature type="compositionally biased region" description="Low complexity" evidence="1">
    <location>
        <begin position="16"/>
        <end position="29"/>
    </location>
</feature>
<proteinExistence type="predicted"/>
<dbReference type="Proteomes" id="UP000241890">
    <property type="component" value="Unassembled WGS sequence"/>
</dbReference>
<feature type="region of interest" description="Disordered" evidence="1">
    <location>
        <begin position="471"/>
        <end position="535"/>
    </location>
</feature>
<sequence length="553" mass="58584">MQGNGLGPADKAGEKSGASSAVFAAATKAPEATTREAGALLTTKSETASRRRKRPREEDHVDQSPGASLPSETKDKQILSPSKLRCPLCPARSQKRFAPGRSFRAHLRARHKDDAATAQVQDWELFETSFRPRAEAFTVSCEEEESLRKSKLRKKTASKDPDVVKTSPQTPGWVALAQTDALGKLKSLESDEMWSIEFRDRLGATAEHYAAGAGAMSVLRYSRLKTEWTTARQGVYGNDQRAPPDLCGQVRGGLATAALKSFPKIYPKMQSFSAVLVVAMACLIGSSNAQSWDCSKFEGDGNNKETSCLVYKTCLDAIGFDSWNTTVKDTYCGAMTYDGNVCNSGKRCTEVDGVKIRATCDSNDRIKKILVEGAALNEYIVLNETKFEECLAMASEAPKFELLSLPDTTSDVTPFSAVCQSACSDVGCVFGIDVLDAVNGTYDVSISEFTDDGSAFDTGFDLCANATLLTGAPTSSPTSTPTTMSPTSSPTTASPTTLATAAPTSTDAGRNDTDTDSPTVAPTGSPTDAPSSGSALSTSIVLVATAVVATLGL</sequence>
<keyword evidence="3" id="KW-1185">Reference proteome</keyword>
<dbReference type="InParanoid" id="A0A2R5GMI2"/>
<accession>A0A2R5GMI2</accession>